<dbReference type="InterPro" id="IPR000326">
    <property type="entry name" value="PAP2/HPO"/>
</dbReference>
<dbReference type="Gene3D" id="1.20.144.10">
    <property type="entry name" value="Phosphatidic acid phosphatase type 2/haloperoxidase"/>
    <property type="match status" value="1"/>
</dbReference>
<dbReference type="SUPFAM" id="SSF48317">
    <property type="entry name" value="Acid phosphatase/Vanadium-dependent haloperoxidase"/>
    <property type="match status" value="1"/>
</dbReference>
<dbReference type="CDD" id="cd03396">
    <property type="entry name" value="PAP2_like_6"/>
    <property type="match status" value="1"/>
</dbReference>
<reference evidence="3 4" key="1">
    <citation type="submission" date="2016-06" db="EMBL/GenBank/DDBJ databases">
        <title>Three novel species with peptidoglycan cell walls form the new genus Lacunisphaera gen. nov. in the family Opitutaceae of the verrucomicrobial subdivision 4.</title>
        <authorList>
            <person name="Rast P."/>
            <person name="Gloeckner I."/>
            <person name="Jogler M."/>
            <person name="Boedeker C."/>
            <person name="Jeske O."/>
            <person name="Wiegand S."/>
            <person name="Reinhardt R."/>
            <person name="Schumann P."/>
            <person name="Rohde M."/>
            <person name="Spring S."/>
            <person name="Gloeckner F.O."/>
            <person name="Jogler C."/>
        </authorList>
    </citation>
    <scope>NUCLEOTIDE SEQUENCE [LARGE SCALE GENOMIC DNA]</scope>
    <source>
        <strain evidence="3 4">IG16b</strain>
    </source>
</reference>
<evidence type="ECO:0000256" key="1">
    <source>
        <dbReference type="SAM" id="Phobius"/>
    </source>
</evidence>
<dbReference type="Pfam" id="PF01569">
    <property type="entry name" value="PAP2"/>
    <property type="match status" value="1"/>
</dbReference>
<dbReference type="AlphaFoldDB" id="A0A1D8ATD6"/>
<evidence type="ECO:0000259" key="2">
    <source>
        <dbReference type="Pfam" id="PF01569"/>
    </source>
</evidence>
<name>A0A1D8ATD6_9BACT</name>
<feature type="transmembrane region" description="Helical" evidence="1">
    <location>
        <begin position="140"/>
        <end position="158"/>
    </location>
</feature>
<keyword evidence="1" id="KW-1133">Transmembrane helix</keyword>
<feature type="transmembrane region" description="Helical" evidence="1">
    <location>
        <begin position="190"/>
        <end position="212"/>
    </location>
</feature>
<feature type="domain" description="Phosphatidic acid phosphatase type 2/haloperoxidase" evidence="2">
    <location>
        <begin position="86"/>
        <end position="212"/>
    </location>
</feature>
<dbReference type="InterPro" id="IPR036938">
    <property type="entry name" value="PAP2/HPO_sf"/>
</dbReference>
<dbReference type="Proteomes" id="UP000095228">
    <property type="component" value="Chromosome"/>
</dbReference>
<accession>A0A1D8ATD6</accession>
<gene>
    <name evidence="3" type="ORF">Verru16b_01193</name>
</gene>
<dbReference type="OrthoDB" id="7348799at2"/>
<sequence>MAGLLLAVFLVVAEATALDLWVQDRCYDFAQGRWMVDATEPLGRLFFYDGPKVIIILTAVVLLGLLLGPVRWRDRWGFGRRELGVAVLTLVTLPVLASVGKGTTNTFTPAEIRRYGGDVPYVKVFEAYPADDRPAKRGRAFPAGHASGGFALIGLAVLGRTRAWWWGGIALSWAAGWWMGGYQILKGAHYLSHTVTTMLLAWMVVGFWGWVLRERTAKARTSQGF</sequence>
<feature type="transmembrane region" description="Helical" evidence="1">
    <location>
        <begin position="82"/>
        <end position="100"/>
    </location>
</feature>
<organism evidence="3 4">
    <name type="scientific">Lacunisphaera limnophila</name>
    <dbReference type="NCBI Taxonomy" id="1838286"/>
    <lineage>
        <taxon>Bacteria</taxon>
        <taxon>Pseudomonadati</taxon>
        <taxon>Verrucomicrobiota</taxon>
        <taxon>Opitutia</taxon>
        <taxon>Opitutales</taxon>
        <taxon>Opitutaceae</taxon>
        <taxon>Lacunisphaera</taxon>
    </lineage>
</organism>
<keyword evidence="1" id="KW-0472">Membrane</keyword>
<proteinExistence type="predicted"/>
<keyword evidence="1" id="KW-0812">Transmembrane</keyword>
<dbReference type="KEGG" id="obg:Verru16b_01193"/>
<dbReference type="RefSeq" id="WP_069961419.1">
    <property type="nucleotide sequence ID" value="NZ_CP016094.1"/>
</dbReference>
<feature type="transmembrane region" description="Helical" evidence="1">
    <location>
        <begin position="165"/>
        <end position="184"/>
    </location>
</feature>
<evidence type="ECO:0000313" key="4">
    <source>
        <dbReference type="Proteomes" id="UP000095228"/>
    </source>
</evidence>
<protein>
    <submittedName>
        <fullName evidence="3">PAP2 superfamily protein</fullName>
    </submittedName>
</protein>
<dbReference type="EMBL" id="CP016094">
    <property type="protein sequence ID" value="AOS44132.1"/>
    <property type="molecule type" value="Genomic_DNA"/>
</dbReference>
<keyword evidence="4" id="KW-1185">Reference proteome</keyword>
<feature type="transmembrane region" description="Helical" evidence="1">
    <location>
        <begin position="53"/>
        <end position="70"/>
    </location>
</feature>
<dbReference type="STRING" id="1838286.Verru16b_01193"/>
<evidence type="ECO:0000313" key="3">
    <source>
        <dbReference type="EMBL" id="AOS44132.1"/>
    </source>
</evidence>